<reference evidence="2" key="1">
    <citation type="submission" date="2021-01" db="EMBL/GenBank/DDBJ databases">
        <authorList>
            <person name="Corre E."/>
            <person name="Pelletier E."/>
            <person name="Niang G."/>
            <person name="Scheremetjew M."/>
            <person name="Finn R."/>
            <person name="Kale V."/>
            <person name="Holt S."/>
            <person name="Cochrane G."/>
            <person name="Meng A."/>
            <person name="Brown T."/>
            <person name="Cohen L."/>
        </authorList>
    </citation>
    <scope>NUCLEOTIDE SEQUENCE</scope>
    <source>
        <strain evidence="2">CCMP3105</strain>
    </source>
</reference>
<dbReference type="EMBL" id="HBNR01086576">
    <property type="protein sequence ID" value="CAE4664560.1"/>
    <property type="molecule type" value="Transcribed_RNA"/>
</dbReference>
<evidence type="ECO:0000256" key="1">
    <source>
        <dbReference type="SAM" id="MobiDB-lite"/>
    </source>
</evidence>
<name>A0A7S4WDN2_9DINO</name>
<feature type="compositionally biased region" description="Low complexity" evidence="1">
    <location>
        <begin position="1"/>
        <end position="36"/>
    </location>
</feature>
<evidence type="ECO:0000313" key="2">
    <source>
        <dbReference type="EMBL" id="CAE4664560.1"/>
    </source>
</evidence>
<accession>A0A7S4WDN2</accession>
<protein>
    <submittedName>
        <fullName evidence="2">Uncharacterized protein</fullName>
    </submittedName>
</protein>
<proteinExistence type="predicted"/>
<gene>
    <name evidence="2" type="ORF">AMON00008_LOCUS62038</name>
</gene>
<feature type="region of interest" description="Disordered" evidence="1">
    <location>
        <begin position="1"/>
        <end position="52"/>
    </location>
</feature>
<sequence length="122" mass="12411">MPPRASSAAAGGTSGSSPAEAVETAAASAPAPLPAAQREAGERNSRSIARAASGWSWGTKWPALYSCRKVRPAAVLSNPRTIPLTAKGTSRVAAHAPRWGHSSSAAQLLLPIQSTMKSASPL</sequence>
<dbReference type="AlphaFoldDB" id="A0A7S4WDN2"/>
<organism evidence="2">
    <name type="scientific">Alexandrium monilatum</name>
    <dbReference type="NCBI Taxonomy" id="311494"/>
    <lineage>
        <taxon>Eukaryota</taxon>
        <taxon>Sar</taxon>
        <taxon>Alveolata</taxon>
        <taxon>Dinophyceae</taxon>
        <taxon>Gonyaulacales</taxon>
        <taxon>Pyrocystaceae</taxon>
        <taxon>Alexandrium</taxon>
    </lineage>
</organism>